<dbReference type="Proteomes" id="UP000280296">
    <property type="component" value="Unassembled WGS sequence"/>
</dbReference>
<dbReference type="Gene3D" id="3.40.220.10">
    <property type="entry name" value="Leucine Aminopeptidase, subunit E, domain 1"/>
    <property type="match status" value="1"/>
</dbReference>
<dbReference type="Pfam" id="PF01661">
    <property type="entry name" value="Macro"/>
    <property type="match status" value="1"/>
</dbReference>
<organism evidence="3 4">
    <name type="scientific">Tautonia sociabilis</name>
    <dbReference type="NCBI Taxonomy" id="2080755"/>
    <lineage>
        <taxon>Bacteria</taxon>
        <taxon>Pseudomonadati</taxon>
        <taxon>Planctomycetota</taxon>
        <taxon>Planctomycetia</taxon>
        <taxon>Isosphaerales</taxon>
        <taxon>Isosphaeraceae</taxon>
        <taxon>Tautonia</taxon>
    </lineage>
</organism>
<gene>
    <name evidence="3" type="ORF">TsocGM_11795</name>
</gene>
<evidence type="ECO:0000313" key="4">
    <source>
        <dbReference type="Proteomes" id="UP000280296"/>
    </source>
</evidence>
<sequence>MDIRVVLVDVNPKVVAAWRATFEENAEVEIVPGSMLDQRVDAWVTPTNARASMDGGLDAVIKRHFGPAIEKRVQAEVKRLHGGLLPVGKATCVPTGSARPSFLISTPTMFGSSENVGATLNVAAACAAAFQAVHMRNDLEPGSIGSVALPGLGAQTGRVPVEICADLMWTGYNLFRRRVLFADFAEMRAALEEEIGPIATFAGRGKPNPKPAKTPSPPPSAPASSPKPGPSAIPATDDFDDF</sequence>
<dbReference type="InterPro" id="IPR043472">
    <property type="entry name" value="Macro_dom-like"/>
</dbReference>
<protein>
    <submittedName>
        <fullName evidence="3">Appr-1-p processing protein</fullName>
    </submittedName>
</protein>
<reference evidence="3 4" key="2">
    <citation type="submission" date="2019-01" db="EMBL/GenBank/DDBJ databases">
        <title>Tautonia sociabilis, a novel thermotolerant planctomycete of Isosphaeraceae family, isolated from a 4000 m deep subterranean habitat.</title>
        <authorList>
            <person name="Kovaleva O.L."/>
            <person name="Elcheninov A.G."/>
            <person name="Van Heerden E."/>
            <person name="Toshchakov S.V."/>
            <person name="Novikov A."/>
            <person name="Bonch-Osmolovskaya E.A."/>
            <person name="Kublanov I.V."/>
        </authorList>
    </citation>
    <scope>NUCLEOTIDE SEQUENCE [LARGE SCALE GENOMIC DNA]</scope>
    <source>
        <strain evidence="3 4">GM2012</strain>
    </source>
</reference>
<reference evidence="3 4" key="1">
    <citation type="submission" date="2018-12" db="EMBL/GenBank/DDBJ databases">
        <authorList>
            <person name="Toschakov S.V."/>
        </authorList>
    </citation>
    <scope>NUCLEOTIDE SEQUENCE [LARGE SCALE GENOMIC DNA]</scope>
    <source>
        <strain evidence="3 4">GM2012</strain>
    </source>
</reference>
<accession>A0A432MJE4</accession>
<dbReference type="SUPFAM" id="SSF52949">
    <property type="entry name" value="Macro domain-like"/>
    <property type="match status" value="1"/>
</dbReference>
<proteinExistence type="predicted"/>
<dbReference type="SMART" id="SM00506">
    <property type="entry name" value="A1pp"/>
    <property type="match status" value="1"/>
</dbReference>
<dbReference type="PROSITE" id="PS51154">
    <property type="entry name" value="MACRO"/>
    <property type="match status" value="1"/>
</dbReference>
<feature type="domain" description="Macro" evidence="2">
    <location>
        <begin position="15"/>
        <end position="200"/>
    </location>
</feature>
<comment type="caution">
    <text evidence="3">The sequence shown here is derived from an EMBL/GenBank/DDBJ whole genome shotgun (WGS) entry which is preliminary data.</text>
</comment>
<feature type="compositionally biased region" description="Pro residues" evidence="1">
    <location>
        <begin position="208"/>
        <end position="231"/>
    </location>
</feature>
<feature type="region of interest" description="Disordered" evidence="1">
    <location>
        <begin position="199"/>
        <end position="242"/>
    </location>
</feature>
<dbReference type="OrthoDB" id="1336276at2"/>
<dbReference type="EMBL" id="RYZH01000020">
    <property type="protein sequence ID" value="RUL87514.1"/>
    <property type="molecule type" value="Genomic_DNA"/>
</dbReference>
<evidence type="ECO:0000256" key="1">
    <source>
        <dbReference type="SAM" id="MobiDB-lite"/>
    </source>
</evidence>
<dbReference type="AlphaFoldDB" id="A0A432MJE4"/>
<evidence type="ECO:0000259" key="2">
    <source>
        <dbReference type="PROSITE" id="PS51154"/>
    </source>
</evidence>
<name>A0A432MJE4_9BACT</name>
<evidence type="ECO:0000313" key="3">
    <source>
        <dbReference type="EMBL" id="RUL87514.1"/>
    </source>
</evidence>
<keyword evidence="4" id="KW-1185">Reference proteome</keyword>
<dbReference type="InterPro" id="IPR002589">
    <property type="entry name" value="Macro_dom"/>
</dbReference>